<dbReference type="GO" id="GO:0003700">
    <property type="term" value="F:DNA-binding transcription factor activity"/>
    <property type="evidence" value="ECO:0007669"/>
    <property type="project" value="InterPro"/>
</dbReference>
<dbReference type="InterPro" id="IPR036390">
    <property type="entry name" value="WH_DNA-bd_sf"/>
</dbReference>
<name>A0A368XDP7_9BURK</name>
<accession>A0A368XDP7</accession>
<evidence type="ECO:0000256" key="2">
    <source>
        <dbReference type="ARBA" id="ARBA00023015"/>
    </source>
</evidence>
<proteinExistence type="inferred from homology"/>
<dbReference type="InterPro" id="IPR005119">
    <property type="entry name" value="LysR_subst-bd"/>
</dbReference>
<comment type="similarity">
    <text evidence="1">Belongs to the LysR transcriptional regulatory family.</text>
</comment>
<evidence type="ECO:0000259" key="5">
    <source>
        <dbReference type="PROSITE" id="PS50931"/>
    </source>
</evidence>
<gene>
    <name evidence="6" type="ORF">DES41_11372</name>
</gene>
<dbReference type="PANTHER" id="PTHR30579:SF7">
    <property type="entry name" value="HTH-TYPE TRANSCRIPTIONAL REGULATOR LRHA-RELATED"/>
    <property type="match status" value="1"/>
</dbReference>
<dbReference type="FunFam" id="1.10.10.10:FF:000001">
    <property type="entry name" value="LysR family transcriptional regulator"/>
    <property type="match status" value="1"/>
</dbReference>
<evidence type="ECO:0000256" key="4">
    <source>
        <dbReference type="ARBA" id="ARBA00023163"/>
    </source>
</evidence>
<dbReference type="GO" id="GO:0003677">
    <property type="term" value="F:DNA binding"/>
    <property type="evidence" value="ECO:0007669"/>
    <property type="project" value="UniProtKB-KW"/>
</dbReference>
<keyword evidence="2" id="KW-0805">Transcription regulation</keyword>
<keyword evidence="3" id="KW-0238">DNA-binding</keyword>
<evidence type="ECO:0000313" key="6">
    <source>
        <dbReference type="EMBL" id="RCW65148.1"/>
    </source>
</evidence>
<dbReference type="EMBL" id="QPJK01000013">
    <property type="protein sequence ID" value="RCW65148.1"/>
    <property type="molecule type" value="Genomic_DNA"/>
</dbReference>
<keyword evidence="4" id="KW-0804">Transcription</keyword>
<dbReference type="Gene3D" id="3.40.190.10">
    <property type="entry name" value="Periplasmic binding protein-like II"/>
    <property type="match status" value="2"/>
</dbReference>
<organism evidence="6 7">
    <name type="scientific">Pseudorhodoferax soli</name>
    <dbReference type="NCBI Taxonomy" id="545864"/>
    <lineage>
        <taxon>Bacteria</taxon>
        <taxon>Pseudomonadati</taxon>
        <taxon>Pseudomonadota</taxon>
        <taxon>Betaproteobacteria</taxon>
        <taxon>Burkholderiales</taxon>
        <taxon>Comamonadaceae</taxon>
    </lineage>
</organism>
<dbReference type="PANTHER" id="PTHR30579">
    <property type="entry name" value="TRANSCRIPTIONAL REGULATOR"/>
    <property type="match status" value="1"/>
</dbReference>
<evidence type="ECO:0000256" key="1">
    <source>
        <dbReference type="ARBA" id="ARBA00009437"/>
    </source>
</evidence>
<dbReference type="InterPro" id="IPR050176">
    <property type="entry name" value="LTTR"/>
</dbReference>
<dbReference type="Pfam" id="PF00126">
    <property type="entry name" value="HTH_1"/>
    <property type="match status" value="1"/>
</dbReference>
<comment type="caution">
    <text evidence="6">The sequence shown here is derived from an EMBL/GenBank/DDBJ whole genome shotgun (WGS) entry which is preliminary data.</text>
</comment>
<dbReference type="InterPro" id="IPR000847">
    <property type="entry name" value="LysR_HTH_N"/>
</dbReference>
<evidence type="ECO:0000256" key="3">
    <source>
        <dbReference type="ARBA" id="ARBA00023125"/>
    </source>
</evidence>
<dbReference type="Proteomes" id="UP000252884">
    <property type="component" value="Unassembled WGS sequence"/>
</dbReference>
<dbReference type="PRINTS" id="PR00039">
    <property type="entry name" value="HTHLYSR"/>
</dbReference>
<dbReference type="InterPro" id="IPR036388">
    <property type="entry name" value="WH-like_DNA-bd_sf"/>
</dbReference>
<keyword evidence="7" id="KW-1185">Reference proteome</keyword>
<sequence length="281" mass="30251">MRQHLDLAAVEAFVLVAELHSFTRAADVLGVTQAGISQQLHRLEKHLGRRLLDRTPRHVRLSAQGEAFLPHARELLLAQQTALSTVARPGRVLSIGVSEQVAGPELPRVIARIRASDPELLLKLRVDDAGSLRRDFERGDLDVAILRQGTRRDGDLLFVDPYAWFASTAAGLAGRPIPLITAMDVCGVGALARRLLMRAKVPWVDALWTSGVAAAISAAQSGVGVMPVARRLAADGLIDVGPELGLPAFPPSKVVMLSRHVDANGKAIQRMLRASLRDASP</sequence>
<protein>
    <submittedName>
        <fullName evidence="6">LysR family transcriptional regulator</fullName>
    </submittedName>
</protein>
<evidence type="ECO:0000313" key="7">
    <source>
        <dbReference type="Proteomes" id="UP000252884"/>
    </source>
</evidence>
<dbReference type="Pfam" id="PF03466">
    <property type="entry name" value="LysR_substrate"/>
    <property type="match status" value="1"/>
</dbReference>
<dbReference type="AlphaFoldDB" id="A0A368XDP7"/>
<dbReference type="Gene3D" id="1.10.10.10">
    <property type="entry name" value="Winged helix-like DNA-binding domain superfamily/Winged helix DNA-binding domain"/>
    <property type="match status" value="1"/>
</dbReference>
<dbReference type="RefSeq" id="WP_114472061.1">
    <property type="nucleotide sequence ID" value="NZ_QPJK01000013.1"/>
</dbReference>
<feature type="domain" description="HTH lysR-type" evidence="5">
    <location>
        <begin position="5"/>
        <end position="62"/>
    </location>
</feature>
<dbReference type="PROSITE" id="PS50931">
    <property type="entry name" value="HTH_LYSR"/>
    <property type="match status" value="1"/>
</dbReference>
<dbReference type="SUPFAM" id="SSF53850">
    <property type="entry name" value="Periplasmic binding protein-like II"/>
    <property type="match status" value="1"/>
</dbReference>
<reference evidence="6 7" key="1">
    <citation type="submission" date="2018-07" db="EMBL/GenBank/DDBJ databases">
        <title>Genomic Encyclopedia of Type Strains, Phase IV (KMG-IV): sequencing the most valuable type-strain genomes for metagenomic binning, comparative biology and taxonomic classification.</title>
        <authorList>
            <person name="Goeker M."/>
        </authorList>
    </citation>
    <scope>NUCLEOTIDE SEQUENCE [LARGE SCALE GENOMIC DNA]</scope>
    <source>
        <strain evidence="6 7">DSM 21634</strain>
    </source>
</reference>
<dbReference type="OrthoDB" id="5946420at2"/>
<dbReference type="SUPFAM" id="SSF46785">
    <property type="entry name" value="Winged helix' DNA-binding domain"/>
    <property type="match status" value="1"/>
</dbReference>